<dbReference type="EMBL" id="VCDN01000022">
    <property type="protein sequence ID" value="MDX7987107.1"/>
    <property type="molecule type" value="Genomic_DNA"/>
</dbReference>
<protein>
    <submittedName>
        <fullName evidence="1">Uncharacterized protein</fullName>
    </submittedName>
</protein>
<gene>
    <name evidence="1" type="ORF">FE392_07150</name>
</gene>
<reference evidence="2" key="1">
    <citation type="journal article" date="2024" name="Toxins">
        <title>Genome Sequence Analysis of Native Xenorhabdus Strains Isolated from Entomopathogenic Nematodes in Argentina.</title>
        <authorList>
            <person name="Palma L."/>
            <person name="Frizzo L."/>
            <person name="Kaiser S."/>
            <person name="Berry C."/>
            <person name="Caballero P."/>
            <person name="Bode H.B."/>
            <person name="Del Valle E.E."/>
        </authorList>
    </citation>
    <scope>NUCLEOTIDE SEQUENCE [LARGE SCALE GENOMIC DNA]</scope>
    <source>
        <strain evidence="2">12</strain>
    </source>
</reference>
<comment type="caution">
    <text evidence="1">The sequence shown here is derived from an EMBL/GenBank/DDBJ whole genome shotgun (WGS) entry which is preliminary data.</text>
</comment>
<accession>A0ABU4S8K2</accession>
<sequence length="209" mass="24616">MNTNSDLDLTKLSKEELIECYGKYKNSAIAHRLWCLAHPEIPINFSSEFVKLIEKCEKLLELNNNGTLSPDIILDALIDSIYSDCRGLFCENEKNSKNYTLQNCLKIANINNAVIQINEIIDKKKFSDEVVRDYSFREWVKFVTDKSIAHKDNLTEDQRQKINYKCKFLNDSTNLYEFLYYLIQIHIVYEKVVMHFGEIELYKYNLSKN</sequence>
<name>A0ABU4S8K2_9GAMM</name>
<dbReference type="Proteomes" id="UP001271890">
    <property type="component" value="Unassembled WGS sequence"/>
</dbReference>
<evidence type="ECO:0000313" key="2">
    <source>
        <dbReference type="Proteomes" id="UP001271890"/>
    </source>
</evidence>
<organism evidence="1 2">
    <name type="scientific">Xenorhabdus santafensis</name>
    <dbReference type="NCBI Taxonomy" id="2582833"/>
    <lineage>
        <taxon>Bacteria</taxon>
        <taxon>Pseudomonadati</taxon>
        <taxon>Pseudomonadota</taxon>
        <taxon>Gammaproteobacteria</taxon>
        <taxon>Enterobacterales</taxon>
        <taxon>Morganellaceae</taxon>
        <taxon>Xenorhabdus</taxon>
    </lineage>
</organism>
<dbReference type="RefSeq" id="WP_319929549.1">
    <property type="nucleotide sequence ID" value="NZ_VCDN01000022.1"/>
</dbReference>
<proteinExistence type="predicted"/>
<evidence type="ECO:0000313" key="1">
    <source>
        <dbReference type="EMBL" id="MDX7987107.1"/>
    </source>
</evidence>
<keyword evidence="2" id="KW-1185">Reference proteome</keyword>